<comment type="caution">
    <text evidence="1">The sequence shown here is derived from an EMBL/GenBank/DDBJ whole genome shotgun (WGS) entry which is preliminary data.</text>
</comment>
<dbReference type="AlphaFoldDB" id="A0A940YAZ5"/>
<organism evidence="1 2">
    <name type="scientific">Ideonella alba</name>
    <dbReference type="NCBI Taxonomy" id="2824118"/>
    <lineage>
        <taxon>Bacteria</taxon>
        <taxon>Pseudomonadati</taxon>
        <taxon>Pseudomonadota</taxon>
        <taxon>Betaproteobacteria</taxon>
        <taxon>Burkholderiales</taxon>
        <taxon>Sphaerotilaceae</taxon>
        <taxon>Ideonella</taxon>
    </lineage>
</organism>
<accession>A0A940YAZ5</accession>
<gene>
    <name evidence="1" type="ORF">KAK03_12855</name>
</gene>
<evidence type="ECO:0000313" key="1">
    <source>
        <dbReference type="EMBL" id="MBQ0931375.1"/>
    </source>
</evidence>
<keyword evidence="2" id="KW-1185">Reference proteome</keyword>
<dbReference type="EMBL" id="JAGQDD010000008">
    <property type="protein sequence ID" value="MBQ0931375.1"/>
    <property type="molecule type" value="Genomic_DNA"/>
</dbReference>
<proteinExistence type="predicted"/>
<protein>
    <submittedName>
        <fullName evidence="1">Uncharacterized protein</fullName>
    </submittedName>
</protein>
<name>A0A940YAZ5_9BURK</name>
<dbReference type="Proteomes" id="UP000676246">
    <property type="component" value="Unassembled WGS sequence"/>
</dbReference>
<reference evidence="1 2" key="1">
    <citation type="submission" date="2021-04" db="EMBL/GenBank/DDBJ databases">
        <title>The genome sequence of Ideonella sp. 3Y2.</title>
        <authorList>
            <person name="Liu Y."/>
        </authorList>
    </citation>
    <scope>NUCLEOTIDE SEQUENCE [LARGE SCALE GENOMIC DNA]</scope>
    <source>
        <strain evidence="1 2">3Y2</strain>
    </source>
</reference>
<sequence>MKTYKLKAWPDLPPGFRRMGHRRVLNQLSQRHVGETELLRESGLPPQDLKLLLGHLSGHGLLDERDTPPADVRRGHDSSWARWVWPLQQWRTRRAG</sequence>
<dbReference type="RefSeq" id="WP_210854355.1">
    <property type="nucleotide sequence ID" value="NZ_JAGQDD010000008.1"/>
</dbReference>
<evidence type="ECO:0000313" key="2">
    <source>
        <dbReference type="Proteomes" id="UP000676246"/>
    </source>
</evidence>